<dbReference type="InterPro" id="IPR001584">
    <property type="entry name" value="Integrase_cat-core"/>
</dbReference>
<protein>
    <recommendedName>
        <fullName evidence="1">Integrase catalytic domain-containing protein</fullName>
    </recommendedName>
</protein>
<dbReference type="PANTHER" id="PTHR35046:SF26">
    <property type="entry name" value="RNA-DIRECTED DNA POLYMERASE"/>
    <property type="match status" value="1"/>
</dbReference>
<dbReference type="GO" id="GO:0015074">
    <property type="term" value="P:DNA integration"/>
    <property type="evidence" value="ECO:0007669"/>
    <property type="project" value="InterPro"/>
</dbReference>
<sequence length="299" mass="34777">MKRDIKAYINNCPTCLQCKSSSLSPAELVQPLPIPTQIWEDLSIDFIEDLPKSYESNAILIVVDRLSKYSHFIVLHHLFSIKEVAQLFIKEIVRLHGFPKTVVLDRGRIFSSIFWRELHTLQVVYGRDPPKLIKYEISPSPLDVTEQLLSKRDPTIKILKFNLQKAQVRMKFNTDKHYREVELEVGHLVDEISSEKEKREVKPLIEPVAYKLQLLDHSTIHPVFHIFQLKKTLRTDKKTYKSTPQSAEILVSWKHLLEFESSWMTIPTFLQQFPTSHAVDKVKLMGGSNVTKSTIIYTR</sequence>
<evidence type="ECO:0000259" key="1">
    <source>
        <dbReference type="PROSITE" id="PS50994"/>
    </source>
</evidence>
<accession>A0A7I8KJQ5</accession>
<dbReference type="PROSITE" id="PS50994">
    <property type="entry name" value="INTEGRASE"/>
    <property type="match status" value="1"/>
</dbReference>
<dbReference type="EMBL" id="LR746269">
    <property type="protein sequence ID" value="CAA7397496.1"/>
    <property type="molecule type" value="Genomic_DNA"/>
</dbReference>
<dbReference type="InterPro" id="IPR012337">
    <property type="entry name" value="RNaseH-like_sf"/>
</dbReference>
<dbReference type="AlphaFoldDB" id="A0A7I8KJQ5"/>
<dbReference type="Proteomes" id="UP000663760">
    <property type="component" value="Chromosome 6"/>
</dbReference>
<gene>
    <name evidence="2" type="ORF">SI8410_06008161</name>
</gene>
<reference evidence="2" key="1">
    <citation type="submission" date="2020-02" db="EMBL/GenBank/DDBJ databases">
        <authorList>
            <person name="Scholz U."/>
            <person name="Mascher M."/>
            <person name="Fiebig A."/>
        </authorList>
    </citation>
    <scope>NUCLEOTIDE SEQUENCE</scope>
</reference>
<dbReference type="SUPFAM" id="SSF53098">
    <property type="entry name" value="Ribonuclease H-like"/>
    <property type="match status" value="1"/>
</dbReference>
<evidence type="ECO:0000313" key="2">
    <source>
        <dbReference type="EMBL" id="CAA7397496.1"/>
    </source>
</evidence>
<dbReference type="Gene3D" id="3.30.420.10">
    <property type="entry name" value="Ribonuclease H-like superfamily/Ribonuclease H"/>
    <property type="match status" value="1"/>
</dbReference>
<proteinExistence type="predicted"/>
<feature type="domain" description="Integrase catalytic" evidence="1">
    <location>
        <begin position="29"/>
        <end position="112"/>
    </location>
</feature>
<evidence type="ECO:0000313" key="3">
    <source>
        <dbReference type="Proteomes" id="UP000663760"/>
    </source>
</evidence>
<keyword evidence="3" id="KW-1185">Reference proteome</keyword>
<dbReference type="OrthoDB" id="784412at2759"/>
<dbReference type="GO" id="GO:0003676">
    <property type="term" value="F:nucleic acid binding"/>
    <property type="evidence" value="ECO:0007669"/>
    <property type="project" value="InterPro"/>
</dbReference>
<name>A0A7I8KJQ5_SPIIN</name>
<dbReference type="PANTHER" id="PTHR35046">
    <property type="entry name" value="ZINC KNUCKLE (CCHC-TYPE) FAMILY PROTEIN"/>
    <property type="match status" value="1"/>
</dbReference>
<dbReference type="InterPro" id="IPR036397">
    <property type="entry name" value="RNaseH_sf"/>
</dbReference>
<organism evidence="2 3">
    <name type="scientific">Spirodela intermedia</name>
    <name type="common">Intermediate duckweed</name>
    <dbReference type="NCBI Taxonomy" id="51605"/>
    <lineage>
        <taxon>Eukaryota</taxon>
        <taxon>Viridiplantae</taxon>
        <taxon>Streptophyta</taxon>
        <taxon>Embryophyta</taxon>
        <taxon>Tracheophyta</taxon>
        <taxon>Spermatophyta</taxon>
        <taxon>Magnoliopsida</taxon>
        <taxon>Liliopsida</taxon>
        <taxon>Araceae</taxon>
        <taxon>Lemnoideae</taxon>
        <taxon>Spirodela</taxon>
    </lineage>
</organism>